<name>A0A919MV50_9ACTN</name>
<dbReference type="Proteomes" id="UP000636960">
    <property type="component" value="Unassembled WGS sequence"/>
</dbReference>
<dbReference type="Gene3D" id="3.40.190.10">
    <property type="entry name" value="Periplasmic binding protein-like II"/>
    <property type="match status" value="1"/>
</dbReference>
<dbReference type="SUPFAM" id="SSF53850">
    <property type="entry name" value="Periplasmic binding protein-like II"/>
    <property type="match status" value="1"/>
</dbReference>
<evidence type="ECO:0000256" key="1">
    <source>
        <dbReference type="ARBA" id="ARBA00004196"/>
    </source>
</evidence>
<evidence type="ECO:0000313" key="6">
    <source>
        <dbReference type="EMBL" id="GIE93260.1"/>
    </source>
</evidence>
<gene>
    <name evidence="6" type="ORF">Ari01nite_07250</name>
</gene>
<comment type="caution">
    <text evidence="6">The sequence shown here is derived from an EMBL/GenBank/DDBJ whole genome shotgun (WGS) entry which is preliminary data.</text>
</comment>
<accession>A0A919MV50</accession>
<keyword evidence="7" id="KW-1185">Reference proteome</keyword>
<organism evidence="6 7">
    <name type="scientific">Paractinoplanes rishiriensis</name>
    <dbReference type="NCBI Taxonomy" id="1050105"/>
    <lineage>
        <taxon>Bacteria</taxon>
        <taxon>Bacillati</taxon>
        <taxon>Actinomycetota</taxon>
        <taxon>Actinomycetes</taxon>
        <taxon>Micromonosporales</taxon>
        <taxon>Micromonosporaceae</taxon>
        <taxon>Paractinoplanes</taxon>
    </lineage>
</organism>
<dbReference type="GO" id="GO:0030313">
    <property type="term" value="C:cell envelope"/>
    <property type="evidence" value="ECO:0007669"/>
    <property type="project" value="UniProtKB-SubCell"/>
</dbReference>
<sequence>MNRSIRKAAVAAALGLSLVLAGCGSGDDESAGGKTVLTITLWNYANTPEFKALFDAYEAANQDIDIKPVDILADDYSKKVTTMLAGGDSSDVITMKNVIDYARYGTRGQLAPLTDEAAKLDKSKYLGLDAFDMNGQYYALPYRSDFWILYYNKKLLKADGADLSRLTWQQYAQLAKASTTGSGAEQVHGAYQHTWRSIVQAIAAAQTGGDQLSGDYGFMAQQYALALDLEKSGATMPWATAKTQKVTYNGVFSTNKAALLPMGTWYISLLLQSKPPVEWGIAPLPQAAASGPVTTFGSPTAFAVNKKAKNADAAKKFVAWASGPEGASILAKIGVSPSFRDQSILDTYFATAGMPTDDIAKKAFQPEKVALEMPVNEKSSDVDVILNEEHELIMTGDKTVDAGLAEMSKRVRSEVQ</sequence>
<evidence type="ECO:0000313" key="7">
    <source>
        <dbReference type="Proteomes" id="UP000636960"/>
    </source>
</evidence>
<proteinExistence type="inferred from homology"/>
<evidence type="ECO:0000256" key="2">
    <source>
        <dbReference type="ARBA" id="ARBA00008520"/>
    </source>
</evidence>
<dbReference type="EMBL" id="BOMV01000006">
    <property type="protein sequence ID" value="GIE93260.1"/>
    <property type="molecule type" value="Genomic_DNA"/>
</dbReference>
<dbReference type="Pfam" id="PF01547">
    <property type="entry name" value="SBP_bac_1"/>
    <property type="match status" value="1"/>
</dbReference>
<evidence type="ECO:0000256" key="4">
    <source>
        <dbReference type="ARBA" id="ARBA00022729"/>
    </source>
</evidence>
<dbReference type="RefSeq" id="WP_239162451.1">
    <property type="nucleotide sequence ID" value="NZ_BOMV01000006.1"/>
</dbReference>
<dbReference type="InterPro" id="IPR050490">
    <property type="entry name" value="Bact_solute-bd_prot1"/>
</dbReference>
<keyword evidence="3" id="KW-0813">Transport</keyword>
<keyword evidence="4 5" id="KW-0732">Signal</keyword>
<dbReference type="PANTHER" id="PTHR43649:SF31">
    <property type="entry name" value="SN-GLYCEROL-3-PHOSPHATE-BINDING PERIPLASMIC PROTEIN UGPB"/>
    <property type="match status" value="1"/>
</dbReference>
<reference evidence="6" key="1">
    <citation type="submission" date="2021-01" db="EMBL/GenBank/DDBJ databases">
        <title>Whole genome shotgun sequence of Actinoplanes rishiriensis NBRC 108556.</title>
        <authorList>
            <person name="Komaki H."/>
            <person name="Tamura T."/>
        </authorList>
    </citation>
    <scope>NUCLEOTIDE SEQUENCE</scope>
    <source>
        <strain evidence="6">NBRC 108556</strain>
    </source>
</reference>
<comment type="similarity">
    <text evidence="2">Belongs to the bacterial solute-binding protein 1 family.</text>
</comment>
<dbReference type="PROSITE" id="PS51257">
    <property type="entry name" value="PROKAR_LIPOPROTEIN"/>
    <property type="match status" value="1"/>
</dbReference>
<dbReference type="PANTHER" id="PTHR43649">
    <property type="entry name" value="ARABINOSE-BINDING PROTEIN-RELATED"/>
    <property type="match status" value="1"/>
</dbReference>
<comment type="subcellular location">
    <subcellularLocation>
        <location evidence="1">Cell envelope</location>
    </subcellularLocation>
</comment>
<dbReference type="AlphaFoldDB" id="A0A919MV50"/>
<dbReference type="InterPro" id="IPR006059">
    <property type="entry name" value="SBP"/>
</dbReference>
<evidence type="ECO:0000256" key="5">
    <source>
        <dbReference type="SAM" id="SignalP"/>
    </source>
</evidence>
<feature type="chain" id="PRO_5039128573" evidence="5">
    <location>
        <begin position="22"/>
        <end position="416"/>
    </location>
</feature>
<feature type="signal peptide" evidence="5">
    <location>
        <begin position="1"/>
        <end position="21"/>
    </location>
</feature>
<evidence type="ECO:0000256" key="3">
    <source>
        <dbReference type="ARBA" id="ARBA00022448"/>
    </source>
</evidence>
<protein>
    <submittedName>
        <fullName evidence="6">Sugar ABC transporter substrate-binding protein</fullName>
    </submittedName>
</protein>